<dbReference type="PaxDb" id="55529-EKX53245"/>
<dbReference type="KEGG" id="gtt:GUITHDRAFT_100952"/>
<organism evidence="3">
    <name type="scientific">Guillardia theta (strain CCMP2712)</name>
    <name type="common">Cryptophyte</name>
    <dbReference type="NCBI Taxonomy" id="905079"/>
    <lineage>
        <taxon>Eukaryota</taxon>
        <taxon>Cryptophyceae</taxon>
        <taxon>Pyrenomonadales</taxon>
        <taxon>Geminigeraceae</taxon>
        <taxon>Guillardia</taxon>
    </lineage>
</organism>
<accession>L1JYF5</accession>
<dbReference type="GO" id="GO:0032299">
    <property type="term" value="C:ribonuclease H2 complex"/>
    <property type="evidence" value="ECO:0007669"/>
    <property type="project" value="InterPro"/>
</dbReference>
<dbReference type="eggNOG" id="KOG4705">
    <property type="taxonomic scope" value="Eukaryota"/>
</dbReference>
<dbReference type="PANTHER" id="PTHR13383">
    <property type="entry name" value="RIBONUCLEASE H2 SUBUNIT B"/>
    <property type="match status" value="1"/>
</dbReference>
<reference evidence="3 5" key="1">
    <citation type="journal article" date="2012" name="Nature">
        <title>Algal genomes reveal evolutionary mosaicism and the fate of nucleomorphs.</title>
        <authorList>
            <consortium name="DOE Joint Genome Institute"/>
            <person name="Curtis B.A."/>
            <person name="Tanifuji G."/>
            <person name="Burki F."/>
            <person name="Gruber A."/>
            <person name="Irimia M."/>
            <person name="Maruyama S."/>
            <person name="Arias M.C."/>
            <person name="Ball S.G."/>
            <person name="Gile G.H."/>
            <person name="Hirakawa Y."/>
            <person name="Hopkins J.F."/>
            <person name="Kuo A."/>
            <person name="Rensing S.A."/>
            <person name="Schmutz J."/>
            <person name="Symeonidi A."/>
            <person name="Elias M."/>
            <person name="Eveleigh R.J."/>
            <person name="Herman E.K."/>
            <person name="Klute M.J."/>
            <person name="Nakayama T."/>
            <person name="Obornik M."/>
            <person name="Reyes-Prieto A."/>
            <person name="Armbrust E.V."/>
            <person name="Aves S.J."/>
            <person name="Beiko R.G."/>
            <person name="Coutinho P."/>
            <person name="Dacks J.B."/>
            <person name="Durnford D.G."/>
            <person name="Fast N.M."/>
            <person name="Green B.R."/>
            <person name="Grisdale C.J."/>
            <person name="Hempel F."/>
            <person name="Henrissat B."/>
            <person name="Hoppner M.P."/>
            <person name="Ishida K."/>
            <person name="Kim E."/>
            <person name="Koreny L."/>
            <person name="Kroth P.G."/>
            <person name="Liu Y."/>
            <person name="Malik S.B."/>
            <person name="Maier U.G."/>
            <person name="McRose D."/>
            <person name="Mock T."/>
            <person name="Neilson J.A."/>
            <person name="Onodera N.T."/>
            <person name="Poole A.M."/>
            <person name="Pritham E.J."/>
            <person name="Richards T.A."/>
            <person name="Rocap G."/>
            <person name="Roy S.W."/>
            <person name="Sarai C."/>
            <person name="Schaack S."/>
            <person name="Shirato S."/>
            <person name="Slamovits C.H."/>
            <person name="Spencer D.F."/>
            <person name="Suzuki S."/>
            <person name="Worden A.Z."/>
            <person name="Zauner S."/>
            <person name="Barry K."/>
            <person name="Bell C."/>
            <person name="Bharti A.K."/>
            <person name="Crow J.A."/>
            <person name="Grimwood J."/>
            <person name="Kramer R."/>
            <person name="Lindquist E."/>
            <person name="Lucas S."/>
            <person name="Salamov A."/>
            <person name="McFadden G.I."/>
            <person name="Lane C.E."/>
            <person name="Keeling P.J."/>
            <person name="Gray M.W."/>
            <person name="Grigoriev I.V."/>
            <person name="Archibald J.M."/>
        </authorList>
    </citation>
    <scope>NUCLEOTIDE SEQUENCE</scope>
    <source>
        <strain evidence="3 5">CCMP2712</strain>
    </source>
</reference>
<evidence type="ECO:0000313" key="5">
    <source>
        <dbReference type="Proteomes" id="UP000011087"/>
    </source>
</evidence>
<keyword evidence="5" id="KW-1185">Reference proteome</keyword>
<dbReference type="EMBL" id="JH992970">
    <property type="protein sequence ID" value="EKX53245.1"/>
    <property type="molecule type" value="Genomic_DNA"/>
</dbReference>
<dbReference type="GeneID" id="17310102"/>
<dbReference type="GO" id="GO:0005654">
    <property type="term" value="C:nucleoplasm"/>
    <property type="evidence" value="ECO:0007669"/>
    <property type="project" value="TreeGrafter"/>
</dbReference>
<gene>
    <name evidence="3" type="ORF">GUITHDRAFT_100952</name>
</gene>
<reference evidence="4" key="3">
    <citation type="submission" date="2016-03" db="UniProtKB">
        <authorList>
            <consortium name="EnsemblProtists"/>
        </authorList>
    </citation>
    <scope>IDENTIFICATION</scope>
</reference>
<dbReference type="Gene3D" id="1.10.20.120">
    <property type="match status" value="1"/>
</dbReference>
<dbReference type="InterPro" id="IPR040456">
    <property type="entry name" value="RNase_H2_suB"/>
</dbReference>
<dbReference type="EnsemblProtists" id="EKX53245">
    <property type="protein sequence ID" value="EKX53245"/>
    <property type="gene ID" value="GUITHDRAFT_100952"/>
</dbReference>
<dbReference type="InterPro" id="IPR019024">
    <property type="entry name" value="RNase_H2_suB_wHTH"/>
</dbReference>
<dbReference type="HOGENOM" id="CLU_059802_0_0_1"/>
<dbReference type="Gene3D" id="2.20.25.530">
    <property type="match status" value="1"/>
</dbReference>
<dbReference type="Pfam" id="PF09468">
    <property type="entry name" value="RNase_H2-Ydr279"/>
    <property type="match status" value="1"/>
</dbReference>
<evidence type="ECO:0000313" key="3">
    <source>
        <dbReference type="EMBL" id="EKX53245.1"/>
    </source>
</evidence>
<name>L1JYF5_GUITC</name>
<feature type="region of interest" description="Disordered" evidence="1">
    <location>
        <begin position="240"/>
        <end position="300"/>
    </location>
</feature>
<sequence length="300" mass="33737">MPSADQRPVSNSNKRILIIEDGRLLGSDSGLHKFFRCSHNIGKERVLYLHIDSKVLEVKRAKRNKYSCWFVGDSCIAEGDFFLATRVDPLFLALPFLEKARNKTAEHAGRFCSKEQIFIDNPDDESASILNSVTKQDDLSVLCDVQLVGDDQYFRLSDDKVLGWMRSKVFAVVEYVVADPSKEESMSEKIKLMEQADGIRSERERMIFGILLVGDYLAEQWVQSLKASFGVTAEHLTKTKEISSPGDERYRTHNSGPSKREAEQAPGSQQKKSKTSSKADKIPTKGMQAMTAFFKPTAKA</sequence>
<evidence type="ECO:0000259" key="2">
    <source>
        <dbReference type="Pfam" id="PF09468"/>
    </source>
</evidence>
<evidence type="ECO:0000313" key="4">
    <source>
        <dbReference type="EnsemblProtists" id="EKX53245"/>
    </source>
</evidence>
<dbReference type="GO" id="GO:0006401">
    <property type="term" value="P:RNA catabolic process"/>
    <property type="evidence" value="ECO:0007669"/>
    <property type="project" value="TreeGrafter"/>
</dbReference>
<reference evidence="5" key="2">
    <citation type="submission" date="2012-11" db="EMBL/GenBank/DDBJ databases">
        <authorList>
            <person name="Kuo A."/>
            <person name="Curtis B.A."/>
            <person name="Tanifuji G."/>
            <person name="Burki F."/>
            <person name="Gruber A."/>
            <person name="Irimia M."/>
            <person name="Maruyama S."/>
            <person name="Arias M.C."/>
            <person name="Ball S.G."/>
            <person name="Gile G.H."/>
            <person name="Hirakawa Y."/>
            <person name="Hopkins J.F."/>
            <person name="Rensing S.A."/>
            <person name="Schmutz J."/>
            <person name="Symeonidi A."/>
            <person name="Elias M."/>
            <person name="Eveleigh R.J."/>
            <person name="Herman E.K."/>
            <person name="Klute M.J."/>
            <person name="Nakayama T."/>
            <person name="Obornik M."/>
            <person name="Reyes-Prieto A."/>
            <person name="Armbrust E.V."/>
            <person name="Aves S.J."/>
            <person name="Beiko R.G."/>
            <person name="Coutinho P."/>
            <person name="Dacks J.B."/>
            <person name="Durnford D.G."/>
            <person name="Fast N.M."/>
            <person name="Green B.R."/>
            <person name="Grisdale C."/>
            <person name="Hempe F."/>
            <person name="Henrissat B."/>
            <person name="Hoppner M.P."/>
            <person name="Ishida K.-I."/>
            <person name="Kim E."/>
            <person name="Koreny L."/>
            <person name="Kroth P.G."/>
            <person name="Liu Y."/>
            <person name="Malik S.-B."/>
            <person name="Maier U.G."/>
            <person name="McRose D."/>
            <person name="Mock T."/>
            <person name="Neilson J.A."/>
            <person name="Onodera N.T."/>
            <person name="Poole A.M."/>
            <person name="Pritham E.J."/>
            <person name="Richards T.A."/>
            <person name="Rocap G."/>
            <person name="Roy S.W."/>
            <person name="Sarai C."/>
            <person name="Schaack S."/>
            <person name="Shirato S."/>
            <person name="Slamovits C.H."/>
            <person name="Spencer D.F."/>
            <person name="Suzuki S."/>
            <person name="Worden A.Z."/>
            <person name="Zauner S."/>
            <person name="Barry K."/>
            <person name="Bell C."/>
            <person name="Bharti A.K."/>
            <person name="Crow J.A."/>
            <person name="Grimwood J."/>
            <person name="Kramer R."/>
            <person name="Lindquist E."/>
            <person name="Lucas S."/>
            <person name="Salamov A."/>
            <person name="McFadden G.I."/>
            <person name="Lane C.E."/>
            <person name="Keeling P.J."/>
            <person name="Gray M.W."/>
            <person name="Grigoriev I.V."/>
            <person name="Archibald J.M."/>
        </authorList>
    </citation>
    <scope>NUCLEOTIDE SEQUENCE</scope>
    <source>
        <strain evidence="5">CCMP2712</strain>
    </source>
</reference>
<dbReference type="Proteomes" id="UP000011087">
    <property type="component" value="Unassembled WGS sequence"/>
</dbReference>
<protein>
    <recommendedName>
        <fullName evidence="2">Ribonuclease H2 subunit B wHTH domain-containing protein</fullName>
    </recommendedName>
</protein>
<dbReference type="AlphaFoldDB" id="L1JYF5"/>
<evidence type="ECO:0000256" key="1">
    <source>
        <dbReference type="SAM" id="MobiDB-lite"/>
    </source>
</evidence>
<feature type="domain" description="Ribonuclease H2 subunit B wHTH" evidence="2">
    <location>
        <begin position="91"/>
        <end position="263"/>
    </location>
</feature>
<dbReference type="STRING" id="905079.L1JYF5"/>
<dbReference type="OMA" id="QIHCGHS"/>
<feature type="compositionally biased region" description="Basic and acidic residues" evidence="1">
    <location>
        <begin position="240"/>
        <end position="251"/>
    </location>
</feature>
<dbReference type="RefSeq" id="XP_005840225.1">
    <property type="nucleotide sequence ID" value="XM_005840168.1"/>
</dbReference>
<dbReference type="OrthoDB" id="29098at2759"/>
<proteinExistence type="predicted"/>
<dbReference type="PANTHER" id="PTHR13383:SF11">
    <property type="entry name" value="RIBONUCLEASE H2 SUBUNIT B"/>
    <property type="match status" value="1"/>
</dbReference>